<feature type="chain" id="PRO_5043439118" description="Apple domain-containing protein" evidence="1">
    <location>
        <begin position="26"/>
        <end position="108"/>
    </location>
</feature>
<evidence type="ECO:0000313" key="3">
    <source>
        <dbReference type="Proteomes" id="UP000762676"/>
    </source>
</evidence>
<evidence type="ECO:0000313" key="2">
    <source>
        <dbReference type="EMBL" id="GFR88430.1"/>
    </source>
</evidence>
<dbReference type="EMBL" id="BMAT01005156">
    <property type="protein sequence ID" value="GFR88430.1"/>
    <property type="molecule type" value="Genomic_DNA"/>
</dbReference>
<keyword evidence="1" id="KW-0732">Signal</keyword>
<sequence length="108" mass="12124">MNAKRSPGIFLLVNVLLHSPCGCLSVSYTVRHFRLLPGLRVSGRGTEVNRFSDAGLTLIRCTTLCFQDCGVFHFDNINKLCVIFAEKPHLLEVSPHADWSFGYNRISK</sequence>
<name>A0AAV4GVP6_9GAST</name>
<accession>A0AAV4GVP6</accession>
<reference evidence="2 3" key="1">
    <citation type="journal article" date="2021" name="Elife">
        <title>Chloroplast acquisition without the gene transfer in kleptoplastic sea slugs, Plakobranchus ocellatus.</title>
        <authorList>
            <person name="Maeda T."/>
            <person name="Takahashi S."/>
            <person name="Yoshida T."/>
            <person name="Shimamura S."/>
            <person name="Takaki Y."/>
            <person name="Nagai Y."/>
            <person name="Toyoda A."/>
            <person name="Suzuki Y."/>
            <person name="Arimoto A."/>
            <person name="Ishii H."/>
            <person name="Satoh N."/>
            <person name="Nishiyama T."/>
            <person name="Hasebe M."/>
            <person name="Maruyama T."/>
            <person name="Minagawa J."/>
            <person name="Obokata J."/>
            <person name="Shigenobu S."/>
        </authorList>
    </citation>
    <scope>NUCLEOTIDE SEQUENCE [LARGE SCALE GENOMIC DNA]</scope>
</reference>
<organism evidence="2 3">
    <name type="scientific">Elysia marginata</name>
    <dbReference type="NCBI Taxonomy" id="1093978"/>
    <lineage>
        <taxon>Eukaryota</taxon>
        <taxon>Metazoa</taxon>
        <taxon>Spiralia</taxon>
        <taxon>Lophotrochozoa</taxon>
        <taxon>Mollusca</taxon>
        <taxon>Gastropoda</taxon>
        <taxon>Heterobranchia</taxon>
        <taxon>Euthyneura</taxon>
        <taxon>Panpulmonata</taxon>
        <taxon>Sacoglossa</taxon>
        <taxon>Placobranchoidea</taxon>
        <taxon>Plakobranchidae</taxon>
        <taxon>Elysia</taxon>
    </lineage>
</organism>
<dbReference type="Proteomes" id="UP000762676">
    <property type="component" value="Unassembled WGS sequence"/>
</dbReference>
<feature type="signal peptide" evidence="1">
    <location>
        <begin position="1"/>
        <end position="25"/>
    </location>
</feature>
<keyword evidence="3" id="KW-1185">Reference proteome</keyword>
<comment type="caution">
    <text evidence="2">The sequence shown here is derived from an EMBL/GenBank/DDBJ whole genome shotgun (WGS) entry which is preliminary data.</text>
</comment>
<dbReference type="AlphaFoldDB" id="A0AAV4GVP6"/>
<evidence type="ECO:0000256" key="1">
    <source>
        <dbReference type="SAM" id="SignalP"/>
    </source>
</evidence>
<protein>
    <recommendedName>
        <fullName evidence="4">Apple domain-containing protein</fullName>
    </recommendedName>
</protein>
<proteinExistence type="predicted"/>
<evidence type="ECO:0008006" key="4">
    <source>
        <dbReference type="Google" id="ProtNLM"/>
    </source>
</evidence>
<gene>
    <name evidence="2" type="ORF">ElyMa_002517300</name>
</gene>